<comment type="caution">
    <text evidence="2">The sequence shown here is derived from an EMBL/GenBank/DDBJ whole genome shotgun (WGS) entry which is preliminary data.</text>
</comment>
<evidence type="ECO:0000313" key="2">
    <source>
        <dbReference type="EMBL" id="RRD23136.1"/>
    </source>
</evidence>
<protein>
    <submittedName>
        <fullName evidence="2">Type II toxin-antitoxin system RelE/ParE family toxin</fullName>
    </submittedName>
</protein>
<dbReference type="InterPro" id="IPR007712">
    <property type="entry name" value="RelE/ParE_toxin"/>
</dbReference>
<proteinExistence type="predicted"/>
<dbReference type="Gene3D" id="3.30.2310.20">
    <property type="entry name" value="RelE-like"/>
    <property type="match status" value="1"/>
</dbReference>
<dbReference type="InterPro" id="IPR035093">
    <property type="entry name" value="RelE/ParE_toxin_dom_sf"/>
</dbReference>
<dbReference type="RefSeq" id="WP_124934754.1">
    <property type="nucleotide sequence ID" value="NZ_JAGFOU010000034.1"/>
</dbReference>
<dbReference type="Pfam" id="PF05016">
    <property type="entry name" value="ParE_toxin"/>
    <property type="match status" value="1"/>
</dbReference>
<dbReference type="AlphaFoldDB" id="A0A3P1UPV8"/>
<evidence type="ECO:0000256" key="1">
    <source>
        <dbReference type="ARBA" id="ARBA00022649"/>
    </source>
</evidence>
<dbReference type="OrthoDB" id="9814952at2"/>
<evidence type="ECO:0000313" key="3">
    <source>
        <dbReference type="Proteomes" id="UP000271272"/>
    </source>
</evidence>
<sequence length="109" mass="12255">MNPEVVFSPWALRHMTGVYRRIAEESGSSDLAEAYLSAIMDRCEALAEFPLTGRIRDDIRPHLRTVGFRNRVVIAFVVREGRIEVLGVHYGGRDHDGLQRGEAPAVHVD</sequence>
<keyword evidence="3" id="KW-1185">Reference proteome</keyword>
<dbReference type="Proteomes" id="UP000271272">
    <property type="component" value="Unassembled WGS sequence"/>
</dbReference>
<keyword evidence="1" id="KW-1277">Toxin-antitoxin system</keyword>
<gene>
    <name evidence="2" type="ORF">EII10_12170</name>
</gene>
<accession>A0A3P1UPV8</accession>
<organism evidence="2 3">
    <name type="scientific">Actinomyces bowdenii</name>
    <dbReference type="NCBI Taxonomy" id="131109"/>
    <lineage>
        <taxon>Bacteria</taxon>
        <taxon>Bacillati</taxon>
        <taxon>Actinomycetota</taxon>
        <taxon>Actinomycetes</taxon>
        <taxon>Actinomycetales</taxon>
        <taxon>Actinomycetaceae</taxon>
        <taxon>Actinomyces</taxon>
    </lineage>
</organism>
<dbReference type="EMBL" id="RQZC01000033">
    <property type="protein sequence ID" value="RRD23136.1"/>
    <property type="molecule type" value="Genomic_DNA"/>
</dbReference>
<name>A0A3P1UPV8_9ACTO</name>
<reference evidence="2 3" key="1">
    <citation type="submission" date="2018-11" db="EMBL/GenBank/DDBJ databases">
        <title>Genomes From Bacteria Associated with the Canine Oral Cavity: a Test Case for Automated Genome-Based Taxonomic Assignment.</title>
        <authorList>
            <person name="Coil D.A."/>
            <person name="Jospin G."/>
            <person name="Darling A.E."/>
            <person name="Wallis C."/>
            <person name="Davis I.J."/>
            <person name="Harris S."/>
            <person name="Eisen J.A."/>
            <person name="Holcombe L.J."/>
            <person name="O'Flynn C."/>
        </authorList>
    </citation>
    <scope>NUCLEOTIDE SEQUENCE [LARGE SCALE GENOMIC DNA]</scope>
    <source>
        <strain evidence="2 3">OH5050</strain>
    </source>
</reference>